<keyword evidence="2" id="KW-0689">Ribosomal protein</keyword>
<dbReference type="EMBL" id="CP012328">
    <property type="protein sequence ID" value="AKU79568.1"/>
    <property type="molecule type" value="Genomic_DNA"/>
</dbReference>
<sequence>MNKDKLLNALGLVSAANKLIYGIKLFEKIKENKISLVIIASDIGISQHKKIKNKCNFYNVPYYDNLINGIELSKSIGKTNIKIIGIQDQNFIKLILKNI</sequence>
<dbReference type="STRING" id="216946.STURO_v1c03230"/>
<evidence type="ECO:0000313" key="2">
    <source>
        <dbReference type="EMBL" id="AKU79568.1"/>
    </source>
</evidence>
<evidence type="ECO:0000313" key="3">
    <source>
        <dbReference type="Proteomes" id="UP000067243"/>
    </source>
</evidence>
<dbReference type="GO" id="GO:0005840">
    <property type="term" value="C:ribosome"/>
    <property type="evidence" value="ECO:0007669"/>
    <property type="project" value="UniProtKB-KW"/>
</dbReference>
<feature type="domain" description="Ribosomal protein eL8/eL30/eS12/Gadd45" evidence="1">
    <location>
        <begin position="5"/>
        <end position="82"/>
    </location>
</feature>
<protein>
    <submittedName>
        <fullName evidence="2">Putative 50S ribosomal protein L7Ae</fullName>
    </submittedName>
</protein>
<name>A0A0K1P5K0_9MOLU</name>
<dbReference type="RefSeq" id="WP_075048167.1">
    <property type="nucleotide sequence ID" value="NZ_CP012328.1"/>
</dbReference>
<dbReference type="InterPro" id="IPR004038">
    <property type="entry name" value="Ribosomal_eL8/eL30/eS12/Gad45"/>
</dbReference>
<dbReference type="Gene3D" id="3.30.1330.30">
    <property type="match status" value="1"/>
</dbReference>
<dbReference type="AlphaFoldDB" id="A0A0K1P5K0"/>
<gene>
    <name evidence="2" type="ORF">STURON_00322</name>
</gene>
<reference evidence="2 3" key="1">
    <citation type="journal article" date="2015" name="Genome Announc.">
        <title>Complete Genome Sequence of Spiroplasma turonicum Strain Tab4cT, a Parasite of a Horse Fly, Haematopota sp. (Diptera: Tabanidae).</title>
        <authorList>
            <person name="Davis R.E."/>
            <person name="Shao J."/>
            <person name="Zhao Y."/>
            <person name="Gasparich G.E."/>
            <person name="Gaynor B.J."/>
            <person name="Donofrio N."/>
        </authorList>
    </citation>
    <scope>NUCLEOTIDE SEQUENCE [LARGE SCALE GENOMIC DNA]</scope>
    <source>
        <strain evidence="2 3">Tab4c</strain>
    </source>
</reference>
<dbReference type="SUPFAM" id="SSF55315">
    <property type="entry name" value="L30e-like"/>
    <property type="match status" value="1"/>
</dbReference>
<dbReference type="Pfam" id="PF01248">
    <property type="entry name" value="Ribosomal_L7Ae"/>
    <property type="match status" value="1"/>
</dbReference>
<dbReference type="PATRIC" id="fig|216946.3.peg.323"/>
<proteinExistence type="predicted"/>
<keyword evidence="2" id="KW-0687">Ribonucleoprotein</keyword>
<dbReference type="OrthoDB" id="391877at2"/>
<dbReference type="InterPro" id="IPR029064">
    <property type="entry name" value="Ribosomal_eL30-like_sf"/>
</dbReference>
<evidence type="ECO:0000259" key="1">
    <source>
        <dbReference type="Pfam" id="PF01248"/>
    </source>
</evidence>
<accession>A0A0K1P5K0</accession>
<keyword evidence="3" id="KW-1185">Reference proteome</keyword>
<dbReference type="Proteomes" id="UP000067243">
    <property type="component" value="Chromosome"/>
</dbReference>
<dbReference type="KEGG" id="stur:STURON_00322"/>
<organism evidence="2 3">
    <name type="scientific">Spiroplasma turonicum</name>
    <dbReference type="NCBI Taxonomy" id="216946"/>
    <lineage>
        <taxon>Bacteria</taxon>
        <taxon>Bacillati</taxon>
        <taxon>Mycoplasmatota</taxon>
        <taxon>Mollicutes</taxon>
        <taxon>Entomoplasmatales</taxon>
        <taxon>Spiroplasmataceae</taxon>
        <taxon>Spiroplasma</taxon>
    </lineage>
</organism>